<evidence type="ECO:0000256" key="1">
    <source>
        <dbReference type="ARBA" id="ARBA00006974"/>
    </source>
</evidence>
<dbReference type="AlphaFoldDB" id="A0A834ZEL2"/>
<keyword evidence="3" id="KW-1185">Reference proteome</keyword>
<comment type="similarity">
    <text evidence="1">Belongs to the ARG7 family.</text>
</comment>
<dbReference type="EMBL" id="JABCRI010000007">
    <property type="protein sequence ID" value="KAF8402501.1"/>
    <property type="molecule type" value="Genomic_DNA"/>
</dbReference>
<proteinExistence type="inferred from homology"/>
<dbReference type="GO" id="GO:0009733">
    <property type="term" value="P:response to auxin"/>
    <property type="evidence" value="ECO:0007669"/>
    <property type="project" value="InterPro"/>
</dbReference>
<evidence type="ECO:0008006" key="4">
    <source>
        <dbReference type="Google" id="ProtNLM"/>
    </source>
</evidence>
<dbReference type="OrthoDB" id="1489976at2759"/>
<gene>
    <name evidence="2" type="ORF">HHK36_010586</name>
</gene>
<dbReference type="OMA" id="SASKICW"/>
<accession>A0A834ZEL2</accession>
<evidence type="ECO:0000313" key="3">
    <source>
        <dbReference type="Proteomes" id="UP000655225"/>
    </source>
</evidence>
<evidence type="ECO:0000313" key="2">
    <source>
        <dbReference type="EMBL" id="KAF8402501.1"/>
    </source>
</evidence>
<reference evidence="2 3" key="1">
    <citation type="submission" date="2020-04" db="EMBL/GenBank/DDBJ databases">
        <title>Plant Genome Project.</title>
        <authorList>
            <person name="Zhang R.-G."/>
        </authorList>
    </citation>
    <scope>NUCLEOTIDE SEQUENCE [LARGE SCALE GENOMIC DNA]</scope>
    <source>
        <strain evidence="2">YNK0</strain>
        <tissue evidence="2">Leaf</tissue>
    </source>
</reference>
<comment type="caution">
    <text evidence="2">The sequence shown here is derived from an EMBL/GenBank/DDBJ whole genome shotgun (WGS) entry which is preliminary data.</text>
</comment>
<organism evidence="2 3">
    <name type="scientific">Tetracentron sinense</name>
    <name type="common">Spur-leaf</name>
    <dbReference type="NCBI Taxonomy" id="13715"/>
    <lineage>
        <taxon>Eukaryota</taxon>
        <taxon>Viridiplantae</taxon>
        <taxon>Streptophyta</taxon>
        <taxon>Embryophyta</taxon>
        <taxon>Tracheophyta</taxon>
        <taxon>Spermatophyta</taxon>
        <taxon>Magnoliopsida</taxon>
        <taxon>Trochodendrales</taxon>
        <taxon>Trochodendraceae</taxon>
        <taxon>Tetracentron</taxon>
    </lineage>
</organism>
<dbReference type="Proteomes" id="UP000655225">
    <property type="component" value="Unassembled WGS sequence"/>
</dbReference>
<dbReference type="PANTHER" id="PTHR31374:SF418">
    <property type="entry name" value="AUXIN-RESPONSIVE FAMILY PROTEIN"/>
    <property type="match status" value="1"/>
</dbReference>
<dbReference type="PANTHER" id="PTHR31374">
    <property type="entry name" value="AUXIN-INDUCED PROTEIN-LIKE-RELATED"/>
    <property type="match status" value="1"/>
</dbReference>
<protein>
    <recommendedName>
        <fullName evidence="4">Small auxin up regulated protein</fullName>
    </recommendedName>
</protein>
<dbReference type="InterPro" id="IPR003676">
    <property type="entry name" value="SAUR_fam"/>
</dbReference>
<sequence>MFPIRVVGRRLGSLMKKLHLKKRKECVRMEKSKHSRVPEGSLPIYVGEERMKFVVPLKCLSSTMFQALLNQFEDEIDAKVEGPIAIPCSTQMFQWVLDLAKAEESN</sequence>
<dbReference type="Pfam" id="PF02519">
    <property type="entry name" value="Auxin_inducible"/>
    <property type="match status" value="1"/>
</dbReference>
<name>A0A834ZEL2_TETSI</name>